<dbReference type="SUPFAM" id="SSF53335">
    <property type="entry name" value="S-adenosyl-L-methionine-dependent methyltransferases"/>
    <property type="match status" value="1"/>
</dbReference>
<dbReference type="GO" id="GO:0032259">
    <property type="term" value="P:methylation"/>
    <property type="evidence" value="ECO:0007669"/>
    <property type="project" value="UniProtKB-KW"/>
</dbReference>
<dbReference type="PANTHER" id="PTHR44068">
    <property type="entry name" value="ZGC:194242"/>
    <property type="match status" value="1"/>
</dbReference>
<sequence length="223" mass="25636">MAWDEVWEKIFKNQEWGKYPSEDVIRCVARNFYKVENRQEIKILEIGCGTGANLWFVAKEGFSCYGIDGSAEAIKIASERINNEFPYAKVELKIGDFSSLPYEDNMFDLIIDNEAICCNEFNDSIKIYEQIHKKLKNGGLLYTKTFAEGSWGFNTGELVGYNAWIVDEGPLKGKGYSRFTKKEDIPKLLKGFSIKELEMVSRTADNLQQEVKEWVVIANKETY</sequence>
<dbReference type="RefSeq" id="WP_209407076.1">
    <property type="nucleotide sequence ID" value="NZ_JAGIYQ010000014.1"/>
</dbReference>
<gene>
    <name evidence="2" type="ORF">J5Y03_16355</name>
</gene>
<evidence type="ECO:0000313" key="2">
    <source>
        <dbReference type="EMBL" id="MBP0726731.1"/>
    </source>
</evidence>
<dbReference type="InterPro" id="IPR050447">
    <property type="entry name" value="Erg6_SMT_methyltransf"/>
</dbReference>
<reference evidence="2" key="1">
    <citation type="submission" date="2021-04" db="EMBL/GenBank/DDBJ databases">
        <title>Genome seq and assembly of Bacillus sp.</title>
        <authorList>
            <person name="Chhetri G."/>
        </authorList>
    </citation>
    <scope>NUCLEOTIDE SEQUENCE</scope>
    <source>
        <strain evidence="2">RG28</strain>
    </source>
</reference>
<dbReference type="EMBL" id="JAGIYQ010000014">
    <property type="protein sequence ID" value="MBP0726731.1"/>
    <property type="molecule type" value="Genomic_DNA"/>
</dbReference>
<evidence type="ECO:0000313" key="3">
    <source>
        <dbReference type="Proteomes" id="UP000682134"/>
    </source>
</evidence>
<dbReference type="InterPro" id="IPR025714">
    <property type="entry name" value="Methyltranfer_dom"/>
</dbReference>
<dbReference type="Proteomes" id="UP000682134">
    <property type="component" value="Unassembled WGS sequence"/>
</dbReference>
<keyword evidence="2" id="KW-0808">Transferase</keyword>
<dbReference type="Gene3D" id="3.40.50.150">
    <property type="entry name" value="Vaccinia Virus protein VP39"/>
    <property type="match status" value="1"/>
</dbReference>
<proteinExistence type="predicted"/>
<name>A0A940NTZ2_9BACI</name>
<keyword evidence="2" id="KW-0489">Methyltransferase</keyword>
<dbReference type="PANTHER" id="PTHR44068:SF11">
    <property type="entry name" value="GERANYL DIPHOSPHATE 2-C-METHYLTRANSFERASE"/>
    <property type="match status" value="1"/>
</dbReference>
<feature type="domain" description="Methyltransferase" evidence="1">
    <location>
        <begin position="40"/>
        <end position="147"/>
    </location>
</feature>
<dbReference type="AlphaFoldDB" id="A0A940NTZ2"/>
<evidence type="ECO:0000259" key="1">
    <source>
        <dbReference type="Pfam" id="PF13847"/>
    </source>
</evidence>
<dbReference type="InterPro" id="IPR029063">
    <property type="entry name" value="SAM-dependent_MTases_sf"/>
</dbReference>
<comment type="caution">
    <text evidence="2">The sequence shown here is derived from an EMBL/GenBank/DDBJ whole genome shotgun (WGS) entry which is preliminary data.</text>
</comment>
<organism evidence="2 3">
    <name type="scientific">Gottfriedia endophytica</name>
    <dbReference type="NCBI Taxonomy" id="2820819"/>
    <lineage>
        <taxon>Bacteria</taxon>
        <taxon>Bacillati</taxon>
        <taxon>Bacillota</taxon>
        <taxon>Bacilli</taxon>
        <taxon>Bacillales</taxon>
        <taxon>Bacillaceae</taxon>
        <taxon>Gottfriedia</taxon>
    </lineage>
</organism>
<accession>A0A940NTZ2</accession>
<dbReference type="CDD" id="cd02440">
    <property type="entry name" value="AdoMet_MTases"/>
    <property type="match status" value="1"/>
</dbReference>
<dbReference type="GO" id="GO:0008168">
    <property type="term" value="F:methyltransferase activity"/>
    <property type="evidence" value="ECO:0007669"/>
    <property type="project" value="UniProtKB-KW"/>
</dbReference>
<protein>
    <submittedName>
        <fullName evidence="2">Class I SAM-dependent methyltransferase</fullName>
    </submittedName>
</protein>
<dbReference type="Pfam" id="PF13847">
    <property type="entry name" value="Methyltransf_31"/>
    <property type="match status" value="1"/>
</dbReference>
<keyword evidence="3" id="KW-1185">Reference proteome</keyword>